<reference evidence="4" key="1">
    <citation type="submission" date="2016-04" db="EMBL/GenBank/DDBJ databases">
        <authorList>
            <person name="Evans L.H."/>
            <person name="Alamgir A."/>
            <person name="Owens N."/>
            <person name="Weber N.D."/>
            <person name="Virtaneva K."/>
            <person name="Barbian K."/>
            <person name="Babar A."/>
            <person name="Rosenke K."/>
        </authorList>
    </citation>
    <scope>NUCLEOTIDE SEQUENCE [LARGE SCALE GENOMIC DNA]</scope>
    <source>
        <strain evidence="4">CBS 101.48</strain>
    </source>
</reference>
<keyword evidence="2" id="KW-0472">Membrane</keyword>
<dbReference type="OrthoDB" id="120763at2759"/>
<dbReference type="Gene3D" id="1.10.443.20">
    <property type="entry name" value="Centromere DNA-binding protein complex CBF3 subunit, domain 2"/>
    <property type="match status" value="1"/>
</dbReference>
<name>A0A168QIZ3_ABSGL</name>
<dbReference type="Pfam" id="PF16787">
    <property type="entry name" value="NDC10_II"/>
    <property type="match status" value="1"/>
</dbReference>
<keyword evidence="2" id="KW-0812">Transmembrane</keyword>
<proteinExistence type="predicted"/>
<keyword evidence="5" id="KW-1185">Reference proteome</keyword>
<dbReference type="EMBL" id="LT554417">
    <property type="protein sequence ID" value="SAM04830.1"/>
    <property type="molecule type" value="Genomic_DNA"/>
</dbReference>
<evidence type="ECO:0000256" key="2">
    <source>
        <dbReference type="SAM" id="Phobius"/>
    </source>
</evidence>
<dbReference type="InterPro" id="IPR038279">
    <property type="entry name" value="Ndc10_dom2_sf"/>
</dbReference>
<dbReference type="GO" id="GO:0003677">
    <property type="term" value="F:DNA binding"/>
    <property type="evidence" value="ECO:0007669"/>
    <property type="project" value="InterPro"/>
</dbReference>
<evidence type="ECO:0000259" key="3">
    <source>
        <dbReference type="Pfam" id="PF16787"/>
    </source>
</evidence>
<gene>
    <name evidence="4" type="primary">ABSGL_10696.1 scaffold 12033</name>
</gene>
<evidence type="ECO:0000313" key="5">
    <source>
        <dbReference type="Proteomes" id="UP000078561"/>
    </source>
</evidence>
<dbReference type="Proteomes" id="UP000078561">
    <property type="component" value="Unassembled WGS sequence"/>
</dbReference>
<feature type="compositionally biased region" description="Polar residues" evidence="1">
    <location>
        <begin position="166"/>
        <end position="184"/>
    </location>
</feature>
<evidence type="ECO:0000256" key="1">
    <source>
        <dbReference type="SAM" id="MobiDB-lite"/>
    </source>
</evidence>
<accession>A0A168QIZ3</accession>
<dbReference type="InParanoid" id="A0A168QIZ3"/>
<keyword evidence="2" id="KW-1133">Transmembrane helix</keyword>
<sequence>MYINWSSKPLSFQKFKLSKAFSPRKAKLKPGELGPGDPIQPTVTENEFVQVIIMFRKTFIQDPVLMMELHPCYPLWQHSIFSDPAYLSLKRDMLHIEAQEHGPAHTLLQQCVPMHSGFQTPIGYKIIFYARSIILLLLPLVITFLPPLSSSLLHDDKRTNERANERTNGNSPLLTSSSSFAYHY</sequence>
<dbReference type="AlphaFoldDB" id="A0A168QIZ3"/>
<protein>
    <recommendedName>
        <fullName evidence="3">Ndc10 domain-containing protein</fullName>
    </recommendedName>
</protein>
<organism evidence="4">
    <name type="scientific">Absidia glauca</name>
    <name type="common">Pin mould</name>
    <dbReference type="NCBI Taxonomy" id="4829"/>
    <lineage>
        <taxon>Eukaryota</taxon>
        <taxon>Fungi</taxon>
        <taxon>Fungi incertae sedis</taxon>
        <taxon>Mucoromycota</taxon>
        <taxon>Mucoromycotina</taxon>
        <taxon>Mucoromycetes</taxon>
        <taxon>Mucorales</taxon>
        <taxon>Cunninghamellaceae</taxon>
        <taxon>Absidia</taxon>
    </lineage>
</organism>
<feature type="domain" description="Ndc10" evidence="3">
    <location>
        <begin position="44"/>
        <end position="86"/>
    </location>
</feature>
<evidence type="ECO:0000313" key="4">
    <source>
        <dbReference type="EMBL" id="SAM04830.1"/>
    </source>
</evidence>
<feature type="region of interest" description="Disordered" evidence="1">
    <location>
        <begin position="161"/>
        <end position="184"/>
    </location>
</feature>
<dbReference type="InterPro" id="IPR031872">
    <property type="entry name" value="NDC10_II"/>
</dbReference>
<feature type="transmembrane region" description="Helical" evidence="2">
    <location>
        <begin position="126"/>
        <end position="145"/>
    </location>
</feature>